<feature type="compositionally biased region" description="Low complexity" evidence="12">
    <location>
        <begin position="52"/>
        <end position="67"/>
    </location>
</feature>
<evidence type="ECO:0000256" key="10">
    <source>
        <dbReference type="ARBA" id="ARBA00023204"/>
    </source>
</evidence>
<feature type="compositionally biased region" description="Polar residues" evidence="12">
    <location>
        <begin position="939"/>
        <end position="948"/>
    </location>
</feature>
<feature type="region of interest" description="Disordered" evidence="12">
    <location>
        <begin position="1436"/>
        <end position="1468"/>
    </location>
</feature>
<dbReference type="STRING" id="41427.A0A182IV21"/>
<feature type="domain" description="C2H2-type" evidence="13">
    <location>
        <begin position="1592"/>
        <end position="1619"/>
    </location>
</feature>
<keyword evidence="7" id="KW-0805">Transcription regulation</keyword>
<keyword evidence="8" id="KW-0238">DNA-binding</keyword>
<feature type="region of interest" description="Disordered" evidence="12">
    <location>
        <begin position="47"/>
        <end position="67"/>
    </location>
</feature>
<feature type="compositionally biased region" description="Basic and acidic residues" evidence="12">
    <location>
        <begin position="1173"/>
        <end position="1184"/>
    </location>
</feature>
<feature type="compositionally biased region" description="Gly residues" evidence="12">
    <location>
        <begin position="1118"/>
        <end position="1139"/>
    </location>
</feature>
<feature type="domain" description="C2H2-type" evidence="13">
    <location>
        <begin position="1424"/>
        <end position="1452"/>
    </location>
</feature>
<feature type="compositionally biased region" description="Basic and acidic residues" evidence="12">
    <location>
        <begin position="733"/>
        <end position="742"/>
    </location>
</feature>
<feature type="compositionally biased region" description="Acidic residues" evidence="12">
    <location>
        <begin position="1295"/>
        <end position="1315"/>
    </location>
</feature>
<organism evidence="14">
    <name type="scientific">Anopheles atroparvus</name>
    <name type="common">European mosquito</name>
    <dbReference type="NCBI Taxonomy" id="41427"/>
    <lineage>
        <taxon>Eukaryota</taxon>
        <taxon>Metazoa</taxon>
        <taxon>Ecdysozoa</taxon>
        <taxon>Arthropoda</taxon>
        <taxon>Hexapoda</taxon>
        <taxon>Insecta</taxon>
        <taxon>Pterygota</taxon>
        <taxon>Neoptera</taxon>
        <taxon>Endopterygota</taxon>
        <taxon>Diptera</taxon>
        <taxon>Nematocera</taxon>
        <taxon>Culicoidea</taxon>
        <taxon>Culicidae</taxon>
        <taxon>Anophelinae</taxon>
        <taxon>Anopheles</taxon>
    </lineage>
</organism>
<comment type="subcellular location">
    <subcellularLocation>
        <location evidence="1">Nucleus</location>
    </subcellularLocation>
</comment>
<dbReference type="GO" id="GO:0006281">
    <property type="term" value="P:DNA repair"/>
    <property type="evidence" value="ECO:0007669"/>
    <property type="project" value="UniProtKB-KW"/>
</dbReference>
<keyword evidence="3" id="KW-0677">Repeat</keyword>
<feature type="domain" description="C2H2-type" evidence="13">
    <location>
        <begin position="1829"/>
        <end position="1856"/>
    </location>
</feature>
<dbReference type="FunFam" id="3.30.160.60:FF:000446">
    <property type="entry name" value="Zinc finger protein"/>
    <property type="match status" value="2"/>
</dbReference>
<dbReference type="Gene3D" id="3.30.160.60">
    <property type="entry name" value="Classic Zinc Finger"/>
    <property type="match status" value="8"/>
</dbReference>
<dbReference type="EnsemblMetazoa" id="AATE006024-RA">
    <property type="protein sequence ID" value="AATE006024-PA.1"/>
    <property type="gene ID" value="AATE006024"/>
</dbReference>
<feature type="compositionally biased region" description="Low complexity" evidence="12">
    <location>
        <begin position="433"/>
        <end position="442"/>
    </location>
</feature>
<evidence type="ECO:0000256" key="6">
    <source>
        <dbReference type="ARBA" id="ARBA00022833"/>
    </source>
</evidence>
<evidence type="ECO:0000256" key="1">
    <source>
        <dbReference type="ARBA" id="ARBA00004123"/>
    </source>
</evidence>
<accession>A0A182IV21</accession>
<feature type="compositionally biased region" description="Basic and acidic residues" evidence="12">
    <location>
        <begin position="749"/>
        <end position="774"/>
    </location>
</feature>
<keyword evidence="6" id="KW-0862">Zinc</keyword>
<feature type="domain" description="C2H2-type" evidence="13">
    <location>
        <begin position="1743"/>
        <end position="1770"/>
    </location>
</feature>
<dbReference type="PANTHER" id="PTHR24383:SF20">
    <property type="entry name" value="C2H2-TYPE DOMAIN-CONTAINING PROTEIN"/>
    <property type="match status" value="1"/>
</dbReference>
<proteinExistence type="predicted"/>
<feature type="compositionally biased region" description="Low complexity" evidence="12">
    <location>
        <begin position="1345"/>
        <end position="1355"/>
    </location>
</feature>
<keyword evidence="9" id="KW-0804">Transcription</keyword>
<feature type="domain" description="C2H2-type" evidence="13">
    <location>
        <begin position="1540"/>
        <end position="1565"/>
    </location>
</feature>
<evidence type="ECO:0000256" key="12">
    <source>
        <dbReference type="SAM" id="MobiDB-lite"/>
    </source>
</evidence>
<feature type="compositionally biased region" description="Acidic residues" evidence="12">
    <location>
        <begin position="659"/>
        <end position="670"/>
    </location>
</feature>
<name>A0A182IV21_ANOAO</name>
<evidence type="ECO:0000256" key="2">
    <source>
        <dbReference type="ARBA" id="ARBA00022723"/>
    </source>
</evidence>
<feature type="compositionally biased region" description="Low complexity" evidence="12">
    <location>
        <begin position="378"/>
        <end position="392"/>
    </location>
</feature>
<dbReference type="Pfam" id="PF00096">
    <property type="entry name" value="zf-C2H2"/>
    <property type="match status" value="3"/>
</dbReference>
<evidence type="ECO:0000259" key="13">
    <source>
        <dbReference type="PROSITE" id="PS50157"/>
    </source>
</evidence>
<evidence type="ECO:0000256" key="11">
    <source>
        <dbReference type="ARBA" id="ARBA00023242"/>
    </source>
</evidence>
<dbReference type="GO" id="GO:0005634">
    <property type="term" value="C:nucleus"/>
    <property type="evidence" value="ECO:0007669"/>
    <property type="project" value="UniProtKB-SubCell"/>
</dbReference>
<dbReference type="Pfam" id="PF13912">
    <property type="entry name" value="zf-C2H2_6"/>
    <property type="match status" value="1"/>
</dbReference>
<dbReference type="SUPFAM" id="SSF57667">
    <property type="entry name" value="beta-beta-alpha zinc fingers"/>
    <property type="match status" value="6"/>
</dbReference>
<sequence length="1889" mass="208606">MEPTVECPVCTLYLRAGMSLEEHLDTHPKEKVIKTLASISLKKANLGATSEQTQQPQVQQQQQQQQHLLPLQSQTPIPGRAVTIQRIENTTDAPPVRKRPEDVRVLSDVKVTAPLSECYKDVILNLKSKKIPLSIGDKTSLIQPSMHRAIPLNASDSEPLLNDSVNELVINPESDMPDIDFGQVDAIEIRNEGDDDEDGGLNDPGEQCMQDDADVSEESAECYKRRRRRAASRCGGTKRMRGMAGKDCYTGNLSLKVKTVSTVVKGTSTKMSVTTVASSSKTSYTSAMVTSVIRKTPQPVFTPLAPPMQSTSAPQAKPAPAARQYQYQMLTPRARESMEANASDVASVSSDASVSSVGSSCPEAALEAASRKEDSVGTATRARVTTATNDTAPYSAPSTGSDCVEIPDQENDVIEIASSSADTLETYRPEPAPSARSPASARNVTGCPGMDGKPNSTLAYMNTHRDGSVSVQTKPTLQNRIEILAQRAESAKSVNPKPIMISSNAAQLAAARASVPPRNASKPRIRQTAHLSMSRPAPGAIIPAAKRDSAQVDVSARELMLAKSRAGNRSPVPMAHRLFASHLAVLAPGIEKGDYKLRYVSNNGDVKYETLRHPESDIRAFMLREGIDVKECTITEEAPCETDSVSDDAEQSPEAGSVEQEERDDPDPDELLTIWSPDDGSADLDLPTRQEEAEEEEEEEEDDEEDEDEDEEEEDEDDADDEEYGDEEEDHERDDKPDERPPDAGGRGGQEEPHNRQEQDDKHQREQRDQDQQKRRGQSKRQQPKKDDGFQSQEDEEMIATGKADSHALPAQEIKQEQGQFQEKLLTHASLECFEMVETTAVAEVEVESEEIGRKPLDKGLTAWMDVDEEGGTVSSLSLVPETYPARGAVKSEGQPECCPPSAGSQPENICVLTTPGEVRDFFEAGPSSQKSCRCESSGAFSKQQPGNSRPPGHHLHADDKDYLEAGPSTRALPPSNDVGAGAAITARTPTHRSAFQEYDWFRHSLSLQPSSASGATTPTEQDGIPLAWARKFSPQYSSAALAASGGLLDGGDESLPEGEADEGAEVRRNSFRRSDGHGGANDSSSSDEEEVPLCDSKAMDTIRGTSDTSVSLDGHVDGGGGCGRAGSGGAGNTTGGGEIVKIEGSGNRHSSVSSIASNSLERSPSTESLNIRTDEKMPAKGEISEQESNGDMEMTSWNRLCAVNENFPVYPSSYDPSTAQECWNLSNRNLGNHSAFLACETGAGPPFFSKAGGNYNSLTHSYLSPRIPFPFSSGSQTLLSSYPSRGNACASDCKDEEDVEPDDEDDEDEDDEEERERSGSMKRLIPKIRFDESPFPGDSTGSGQQQQQQQQQQQLKSISGAPFVDGMLEEKYSPEAAGTSHFVGVVSEAHAIAMDVQGATTTMSFMPTMHEPKPSGSGTARTYRCTKCPKAFNSIKQRREHQHQEHPGNGQLQQVGKQPQKQQPKHKLEPQLLAAACEYAEESKEGILAEKPAPARLLPVVMNYDWLRMEIQRKYELASSASNHLVDVSAATVVHRRSFVCPICQVEFERFNQFNTHLSVHPAECLACGRYFKQWRNFTLHLKRHLGIKEHGCRVCGKHFVIKQKLIEHMRVHTGHAPIRCKLCNRHFKRFSNLAQHSNRYHLNKAIVKHEYVCSQCGDVFPTRAKMEWHKETHDQKPKPCPYCREKFIHQNSLTRHVRLSHTDKYAKLENKTEPCTVCQQPYTKASMRRHMETHAEGRLVFSCSICNKHFTTNWNLKQHKWTHANPTMKPFQCTLCPTGFVRESDYLTHVNSHRSIRPYTCNHCGRQFIRKYNWLRHSREHETDKGHNCEVCGRQFHRKYYLTEHKRIHTGERPYACNICGKTSSTKTNHNKHVRIHHARDPLTAEG</sequence>
<feature type="compositionally biased region" description="Basic and acidic residues" evidence="12">
    <location>
        <begin position="1065"/>
        <end position="1077"/>
    </location>
</feature>
<feature type="domain" description="C2H2-type" evidence="13">
    <location>
        <begin position="1620"/>
        <end position="1648"/>
    </location>
</feature>
<dbReference type="SMART" id="SM00734">
    <property type="entry name" value="ZnF_Rad18"/>
    <property type="match status" value="2"/>
</dbReference>
<keyword evidence="4" id="KW-0227">DNA damage</keyword>
<feature type="domain" description="C2H2-type" evidence="13">
    <location>
        <begin position="1653"/>
        <end position="1680"/>
    </location>
</feature>
<dbReference type="GO" id="GO:0008270">
    <property type="term" value="F:zinc ion binding"/>
    <property type="evidence" value="ECO:0007669"/>
    <property type="project" value="UniProtKB-KW"/>
</dbReference>
<feature type="region of interest" description="Disordered" evidence="12">
    <location>
        <begin position="365"/>
        <end position="402"/>
    </location>
</feature>
<feature type="region of interest" description="Disordered" evidence="12">
    <location>
        <begin position="1049"/>
        <end position="1191"/>
    </location>
</feature>
<feature type="compositionally biased region" description="Polar residues" evidence="12">
    <location>
        <begin position="1148"/>
        <end position="1172"/>
    </location>
</feature>
<feature type="compositionally biased region" description="Acidic residues" evidence="12">
    <location>
        <begin position="1051"/>
        <end position="1064"/>
    </location>
</feature>
<feature type="domain" description="C2H2-type" evidence="13">
    <location>
        <begin position="1801"/>
        <end position="1828"/>
    </location>
</feature>
<feature type="compositionally biased region" description="Low complexity" evidence="12">
    <location>
        <begin position="1452"/>
        <end position="1463"/>
    </location>
</feature>
<feature type="compositionally biased region" description="Acidic residues" evidence="12">
    <location>
        <begin position="692"/>
        <end position="732"/>
    </location>
</feature>
<feature type="domain" description="C2H2-type" evidence="13">
    <location>
        <begin position="1564"/>
        <end position="1591"/>
    </location>
</feature>
<feature type="domain" description="C2H2-type" evidence="13">
    <location>
        <begin position="1857"/>
        <end position="1884"/>
    </location>
</feature>
<evidence type="ECO:0000256" key="8">
    <source>
        <dbReference type="ARBA" id="ARBA00023125"/>
    </source>
</evidence>
<dbReference type="GO" id="GO:0003677">
    <property type="term" value="F:DNA binding"/>
    <property type="evidence" value="ECO:0007669"/>
    <property type="project" value="UniProtKB-KW"/>
</dbReference>
<feature type="domain" description="C2H2-type" evidence="13">
    <location>
        <begin position="1680"/>
        <end position="1708"/>
    </location>
</feature>
<feature type="compositionally biased region" description="Acidic residues" evidence="12">
    <location>
        <begin position="638"/>
        <end position="651"/>
    </location>
</feature>
<keyword evidence="2" id="KW-0479">Metal-binding</keyword>
<dbReference type="FunFam" id="3.30.160.60:FF:000145">
    <property type="entry name" value="Zinc finger protein 574"/>
    <property type="match status" value="1"/>
</dbReference>
<reference evidence="14" key="1">
    <citation type="submission" date="2022-08" db="UniProtKB">
        <authorList>
            <consortium name="EnsemblMetazoa"/>
        </authorList>
    </citation>
    <scope>IDENTIFICATION</scope>
    <source>
        <strain evidence="14">EBRO</strain>
    </source>
</reference>
<evidence type="ECO:0000256" key="4">
    <source>
        <dbReference type="ARBA" id="ARBA00022763"/>
    </source>
</evidence>
<feature type="region of interest" description="Disordered" evidence="12">
    <location>
        <begin position="421"/>
        <end position="449"/>
    </location>
</feature>
<feature type="region of interest" description="Disordered" evidence="12">
    <location>
        <begin position="635"/>
        <end position="812"/>
    </location>
</feature>
<feature type="region of interest" description="Disordered" evidence="12">
    <location>
        <begin position="513"/>
        <end position="534"/>
    </location>
</feature>
<keyword evidence="10" id="KW-0234">DNA repair</keyword>
<evidence type="ECO:0000313" key="14">
    <source>
        <dbReference type="EnsemblMetazoa" id="AATE006024-PA.1"/>
    </source>
</evidence>
<dbReference type="PANTHER" id="PTHR24383">
    <property type="entry name" value="ZINC FINGER PROTEIN"/>
    <property type="match status" value="1"/>
</dbReference>
<feature type="region of interest" description="Disordered" evidence="12">
    <location>
        <begin position="922"/>
        <end position="982"/>
    </location>
</feature>
<dbReference type="InterPro" id="IPR013087">
    <property type="entry name" value="Znf_C2H2_type"/>
</dbReference>
<evidence type="ECO:0000256" key="7">
    <source>
        <dbReference type="ARBA" id="ARBA00023015"/>
    </source>
</evidence>
<dbReference type="InterPro" id="IPR036236">
    <property type="entry name" value="Znf_C2H2_sf"/>
</dbReference>
<dbReference type="VEuPathDB" id="VectorBase:AATE006024"/>
<dbReference type="PROSITE" id="PS50157">
    <property type="entry name" value="ZINC_FINGER_C2H2_2"/>
    <property type="match status" value="12"/>
</dbReference>
<feature type="region of interest" description="Disordered" evidence="12">
    <location>
        <begin position="1287"/>
        <end position="1357"/>
    </location>
</feature>
<keyword evidence="11" id="KW-0539">Nucleus</keyword>
<protein>
    <recommendedName>
        <fullName evidence="13">C2H2-type domain-containing protein</fullName>
    </recommendedName>
</protein>
<dbReference type="InterPro" id="IPR006642">
    <property type="entry name" value="Rad18_UBZ4"/>
</dbReference>
<keyword evidence="5" id="KW-0863">Zinc-finger</keyword>
<dbReference type="SMART" id="SM00355">
    <property type="entry name" value="ZnF_C2H2"/>
    <property type="match status" value="14"/>
</dbReference>
<evidence type="ECO:0000256" key="3">
    <source>
        <dbReference type="ARBA" id="ARBA00022737"/>
    </source>
</evidence>
<feature type="domain" description="C2H2-type" evidence="13">
    <location>
        <begin position="1773"/>
        <end position="1800"/>
    </location>
</feature>
<dbReference type="PROSITE" id="PS00028">
    <property type="entry name" value="ZINC_FINGER_C2H2_1"/>
    <property type="match status" value="11"/>
</dbReference>
<evidence type="ECO:0000256" key="5">
    <source>
        <dbReference type="ARBA" id="ARBA00022771"/>
    </source>
</evidence>
<evidence type="ECO:0000256" key="9">
    <source>
        <dbReference type="ARBA" id="ARBA00023163"/>
    </source>
</evidence>
<feature type="region of interest" description="Disordered" evidence="12">
    <location>
        <begin position="191"/>
        <end position="214"/>
    </location>
</feature>